<evidence type="ECO:0000259" key="1">
    <source>
        <dbReference type="PROSITE" id="PS51819"/>
    </source>
</evidence>
<dbReference type="EMBL" id="JAGGLB010000016">
    <property type="protein sequence ID" value="MBP1993048.1"/>
    <property type="molecule type" value="Genomic_DNA"/>
</dbReference>
<dbReference type="InterPro" id="IPR004360">
    <property type="entry name" value="Glyas_Fos-R_dOase_dom"/>
</dbReference>
<dbReference type="Proteomes" id="UP001519287">
    <property type="component" value="Unassembled WGS sequence"/>
</dbReference>
<evidence type="ECO:0000313" key="2">
    <source>
        <dbReference type="EMBL" id="MBP1993048.1"/>
    </source>
</evidence>
<dbReference type="SUPFAM" id="SSF54593">
    <property type="entry name" value="Glyoxalase/Bleomycin resistance protein/Dihydroxybiphenyl dioxygenase"/>
    <property type="match status" value="1"/>
</dbReference>
<proteinExistence type="predicted"/>
<keyword evidence="3" id="KW-1185">Reference proteome</keyword>
<dbReference type="PROSITE" id="PS50007">
    <property type="entry name" value="PIPLC_X_DOMAIN"/>
    <property type="match status" value="1"/>
</dbReference>
<dbReference type="InterPro" id="IPR037523">
    <property type="entry name" value="VOC_core"/>
</dbReference>
<organism evidence="2 3">
    <name type="scientific">Paenibacillus eucommiae</name>
    <dbReference type="NCBI Taxonomy" id="1355755"/>
    <lineage>
        <taxon>Bacteria</taxon>
        <taxon>Bacillati</taxon>
        <taxon>Bacillota</taxon>
        <taxon>Bacilli</taxon>
        <taxon>Bacillales</taxon>
        <taxon>Paenibacillaceae</taxon>
        <taxon>Paenibacillus</taxon>
    </lineage>
</organism>
<protein>
    <submittedName>
        <fullName evidence="2">Catechol 2,3-dioxygenase-like lactoylglutathione lyase family enzyme</fullName>
    </submittedName>
</protein>
<feature type="domain" description="VOC" evidence="1">
    <location>
        <begin position="5"/>
        <end position="127"/>
    </location>
</feature>
<reference evidence="2 3" key="1">
    <citation type="submission" date="2021-03" db="EMBL/GenBank/DDBJ databases">
        <title>Genomic Encyclopedia of Type Strains, Phase IV (KMG-IV): sequencing the most valuable type-strain genomes for metagenomic binning, comparative biology and taxonomic classification.</title>
        <authorList>
            <person name="Goeker M."/>
        </authorList>
    </citation>
    <scope>NUCLEOTIDE SEQUENCE [LARGE SCALE GENOMIC DNA]</scope>
    <source>
        <strain evidence="2 3">DSM 26048</strain>
    </source>
</reference>
<sequence length="136" mass="15310">MPIQQLGSVFLPVSNLEQSIVFYTEILGLVCRGIEDWGDGSRGATLFCDPHPDHAALLTLAEMKGSIPVYERPVFNFKCISVPEMHADLKLRGCRVTELESWDSPWNHHVLFDVFDPDGHMINMIDMVPIKDVQAT</sequence>
<dbReference type="PROSITE" id="PS51819">
    <property type="entry name" value="VOC"/>
    <property type="match status" value="1"/>
</dbReference>
<name>A0ABS4IZM6_9BACL</name>
<accession>A0ABS4IZM6</accession>
<dbReference type="InterPro" id="IPR029068">
    <property type="entry name" value="Glyas_Bleomycin-R_OHBP_Dase"/>
</dbReference>
<evidence type="ECO:0000313" key="3">
    <source>
        <dbReference type="Proteomes" id="UP001519287"/>
    </source>
</evidence>
<gene>
    <name evidence="2" type="ORF">J2Z66_004665</name>
</gene>
<comment type="caution">
    <text evidence="2">The sequence shown here is derived from an EMBL/GenBank/DDBJ whole genome shotgun (WGS) entry which is preliminary data.</text>
</comment>
<dbReference type="RefSeq" id="WP_209974563.1">
    <property type="nucleotide sequence ID" value="NZ_JAGGLB010000016.1"/>
</dbReference>
<dbReference type="Pfam" id="PF00903">
    <property type="entry name" value="Glyoxalase"/>
    <property type="match status" value="1"/>
</dbReference>
<dbReference type="Gene3D" id="3.10.180.10">
    <property type="entry name" value="2,3-Dihydroxybiphenyl 1,2-Dioxygenase, domain 1"/>
    <property type="match status" value="1"/>
</dbReference>